<dbReference type="AlphaFoldDB" id="A0A1E8GKR0"/>
<dbReference type="InterPro" id="IPR021080">
    <property type="entry name" value="Minor_capsid_protein"/>
</dbReference>
<dbReference type="STRING" id="1859473.BG261_05365"/>
<evidence type="ECO:0000313" key="1">
    <source>
        <dbReference type="EMBL" id="OFI48819.1"/>
    </source>
</evidence>
<dbReference type="Pfam" id="PF11114">
    <property type="entry name" value="Minor_capsid_2"/>
    <property type="match status" value="1"/>
</dbReference>
<dbReference type="Proteomes" id="UP000178622">
    <property type="component" value="Unassembled WGS sequence"/>
</dbReference>
<name>A0A1E8GKR0_9LACT</name>
<accession>A0A1E8GKR0</accession>
<organism evidence="1 2">
    <name type="scientific">Floricoccus tropicus</name>
    <dbReference type="NCBI Taxonomy" id="1859473"/>
    <lineage>
        <taxon>Bacteria</taxon>
        <taxon>Bacillati</taxon>
        <taxon>Bacillota</taxon>
        <taxon>Bacilli</taxon>
        <taxon>Lactobacillales</taxon>
        <taxon>Streptococcaceae</taxon>
        <taxon>Floricoccus</taxon>
    </lineage>
</organism>
<protein>
    <recommendedName>
        <fullName evidence="3">Minor capsid protein</fullName>
    </recommendedName>
</protein>
<dbReference type="RefSeq" id="WP_070792752.1">
    <property type="nucleotide sequence ID" value="NZ_MKIR01000023.1"/>
</dbReference>
<evidence type="ECO:0008006" key="3">
    <source>
        <dbReference type="Google" id="ProtNLM"/>
    </source>
</evidence>
<comment type="caution">
    <text evidence="1">The sequence shown here is derived from an EMBL/GenBank/DDBJ whole genome shotgun (WGS) entry which is preliminary data.</text>
</comment>
<sequence>MGINIDMKGVYDKLSQSNLTAGRVALSNQAYSDMNENFVPFKDGGLRGMSGISKNGEQLFWNSVYARKHFYNDFSPNYSTPGTGPHWDDKASNVFMSDWIKAYVKGADLE</sequence>
<gene>
    <name evidence="1" type="ORF">BG261_05365</name>
</gene>
<reference evidence="2" key="1">
    <citation type="submission" date="2016-09" db="EMBL/GenBank/DDBJ databases">
        <title>Draft genome sequence of a novel species of the family Streptococcaceae isolated from flowers.</title>
        <authorList>
            <person name="Chuah L.-O."/>
            <person name="Yap K.-P."/>
            <person name="Thong K.L."/>
            <person name="Liong M.T."/>
            <person name="Ahmad R."/>
            <person name="Rusul G."/>
        </authorList>
    </citation>
    <scope>NUCLEOTIDE SEQUENCE [LARGE SCALE GENOMIC DNA]</scope>
    <source>
        <strain evidence="2">DF1</strain>
    </source>
</reference>
<keyword evidence="2" id="KW-1185">Reference proteome</keyword>
<dbReference type="OrthoDB" id="2221953at2"/>
<dbReference type="EMBL" id="MKIR01000023">
    <property type="protein sequence ID" value="OFI48819.1"/>
    <property type="molecule type" value="Genomic_DNA"/>
</dbReference>
<evidence type="ECO:0000313" key="2">
    <source>
        <dbReference type="Proteomes" id="UP000178622"/>
    </source>
</evidence>
<proteinExistence type="predicted"/>